<dbReference type="NCBIfam" id="TIGR00594">
    <property type="entry name" value="polc"/>
    <property type="match status" value="1"/>
</dbReference>
<keyword evidence="8" id="KW-0068">Autocatalytic cleavage</keyword>
<dbReference type="SMART" id="SM00481">
    <property type="entry name" value="POLIIIAc"/>
    <property type="match status" value="1"/>
</dbReference>
<dbReference type="InterPro" id="IPR011708">
    <property type="entry name" value="DNA_pol3_alpha_NTPase_dom"/>
</dbReference>
<dbReference type="CDD" id="cd12113">
    <property type="entry name" value="PHP_PolIIIA_DnaE3"/>
    <property type="match status" value="1"/>
</dbReference>
<dbReference type="InterPro" id="IPR004365">
    <property type="entry name" value="NA-bd_OB_tRNA"/>
</dbReference>
<dbReference type="GO" id="GO:0008408">
    <property type="term" value="F:3'-5' exonuclease activity"/>
    <property type="evidence" value="ECO:0007669"/>
    <property type="project" value="InterPro"/>
</dbReference>
<dbReference type="EC" id="2.7.7.7" evidence="3"/>
<evidence type="ECO:0000256" key="4">
    <source>
        <dbReference type="ARBA" id="ARBA00019114"/>
    </source>
</evidence>
<dbReference type="InterPro" id="IPR004013">
    <property type="entry name" value="PHP_dom"/>
</dbReference>
<evidence type="ECO:0000313" key="14">
    <source>
        <dbReference type="Proteomes" id="UP000605670"/>
    </source>
</evidence>
<dbReference type="Pfam" id="PF17657">
    <property type="entry name" value="DNA_pol3_finger"/>
    <property type="match status" value="2"/>
</dbReference>
<reference evidence="13" key="1">
    <citation type="journal article" date="2014" name="Int. J. Syst. Evol. Microbiol.">
        <title>Complete genome sequence of Corynebacterium casei LMG S-19264T (=DSM 44701T), isolated from a smear-ripened cheese.</title>
        <authorList>
            <consortium name="US DOE Joint Genome Institute (JGI-PGF)"/>
            <person name="Walter F."/>
            <person name="Albersmeier A."/>
            <person name="Kalinowski J."/>
            <person name="Ruckert C."/>
        </authorList>
    </citation>
    <scope>NUCLEOTIDE SEQUENCE</scope>
    <source>
        <strain evidence="13">CGMCC 1.12160</strain>
    </source>
</reference>
<keyword evidence="5" id="KW-0808">Transferase</keyword>
<dbReference type="InterPro" id="IPR003587">
    <property type="entry name" value="Hint_dom_N"/>
</dbReference>
<accession>A0A917BGX9</accession>
<dbReference type="SMART" id="SM00306">
    <property type="entry name" value="HintN"/>
    <property type="match status" value="1"/>
</dbReference>
<dbReference type="InterPro" id="IPR004805">
    <property type="entry name" value="DnaE2/DnaE/PolC"/>
</dbReference>
<dbReference type="InterPro" id="IPR006141">
    <property type="entry name" value="Intein_N"/>
</dbReference>
<evidence type="ECO:0000256" key="6">
    <source>
        <dbReference type="ARBA" id="ARBA00022695"/>
    </source>
</evidence>
<feature type="domain" description="DOD-type homing endonuclease" evidence="12">
    <location>
        <begin position="837"/>
        <end position="988"/>
    </location>
</feature>
<dbReference type="Pfam" id="PF07733">
    <property type="entry name" value="DNA_pol3_alpha"/>
    <property type="match status" value="1"/>
</dbReference>
<dbReference type="InterPro" id="IPR003141">
    <property type="entry name" value="Pol/His_phosphatase_N"/>
</dbReference>
<dbReference type="Gene3D" id="3.10.28.10">
    <property type="entry name" value="Homing endonucleases"/>
    <property type="match status" value="1"/>
</dbReference>
<keyword evidence="10" id="KW-0651">Protein splicing</keyword>
<dbReference type="Gene3D" id="1.10.10.1600">
    <property type="entry name" value="Bacterial DNA polymerase III alpha subunit, thumb domain"/>
    <property type="match status" value="1"/>
</dbReference>
<name>A0A917BGX9_9MICO</name>
<dbReference type="Pfam" id="PF14528">
    <property type="entry name" value="LAGLIDADG_3"/>
    <property type="match status" value="1"/>
</dbReference>
<dbReference type="PROSITE" id="PS50818">
    <property type="entry name" value="INTEIN_C_TER"/>
    <property type="match status" value="1"/>
</dbReference>
<dbReference type="SUPFAM" id="SSF55608">
    <property type="entry name" value="Homing endonucleases"/>
    <property type="match status" value="1"/>
</dbReference>
<sequence length="1650" mass="182133">MSAATSLSPDKNFVHLHNHTEYSMLDGAARIDELMAAAAEQGMPAIATTDHGYIFGAYEFWRAGQRHGVKPIIGLEAYLTPGTHRTDKTRVRYGDRDSNPRDDVSGGGAYTHMTMLARNNNGMHNLFRLASLASMEGYYFKPRMDRELLEQYGQGMIVTTGCPSGEIQTRLRLGQWDAAMQWASDLRDIFGADNVYCELMDHGIDIERRVRTDLLKLAKELGLPLLATNDLHYTRQADATSHAALLCVQSGSTLQDPNRFKFDGDGYYLKTAEEMRHVWRELPEACDNTLLVAERCEVSFTEGEGRYMPRFPCPPGEDETSWFVKEVESGLRRRFPEGVPDYATKQAAYETSVITEKGYCGYFLVVADFINWAKNNGIRVGPGRGSGAGSMCAYAMGITDLDPIPHGLIFERFLNPERKSMPDFDVDFDDRRRSEVIRYVTEKYGDERVAMIVTYGTIKAKQALKDASRVMGYPFAMGEKLTKAMPPDVMGKGIPLSGVHDPEHKRYAEAVEFRQVLAEDPHAQEVFETASGLEGLKRQWGVHAAGVIMSSEPLLDLIPIMRREQDGQIITQFDYPTCETLGLVKMDFLGLRNLTVLDDAIKNIKDNRGEDIDLDALSKDMTDPATYALLSRGDTLGVFQLDGNGMRQLLRLMQPDNFEDISAALALYRPGPMGVNAHTNFALRKNGKQELTPLDPELKGKLQPQMVEALEPILGTTYGLCVAGDTLIVDADTGERVRIDELADRVTDGFFTFGVDERGKVVRRRVTHWWEMPAKPVLTVRMSSGQELRLSADHRVLTPRGWVSAGELVAGVDRIARPRDAQVWDAASGVTPDQAALLGYLISDGYITLYENTFISASAKLREEVSRLCVSLFDDTYPVEDCRERRAPRVRFAAAPAGAGRGGNPRRGVLKNIGVNRWLRALGYDKKTTSAHKFLPEPVKRGSLEVRLRLLAALWDGDGHVGSKLAYYKTISRTLAQDVAHVLATVGIPAVVRYDGTYESVRTGTQTAWTVHVYDERFWQTIVPRMVQQEKVSPRAARVTASRSRGLNRALMLTHAGIVVRNDARLATRTRNEIGGGPATIAALHRHLWREGLVAKPKTSHPAVDGSGFYPLNATSIAYLQSMASEEDQFYASFDWARVAEITVGEPEPVYDITVDDVHNFVSEGLVLSNCIYQEQVMEIAQKLAGYTLGNADLLRRAMGKKKKEVLDAEYIPFSDGMKANGYNEASVAALWGVLVPFSDYAFNKAHTAAYGVISYWTGYLKANYPAEYMAALLTSVGDDKDKTALYLAECRRMGIAVLPPDVNASVANFAAVGDDIRFGLSAVRNVGHNVVGAVVATREEKNPFTSFEDFLRKCPAVVCNKRTIESLVKAGAFDSLGHTRQGLVSIHERYVDALVDEKKQEAIGQDSLFSGFGFGDEDGGDGGAVQIVTLPPVPDIEWEKTARLAFEREMLGLYVSDHPLNGIEHILAQHASASILELVGEDGAKDGDFVTVAGLMTNIQLKRTKNGDPYARLSVQDMAGSVDVVFWPKTYMTISTMLAEDTVAVIKGRLKKSEEGNELLANELMLPDIKQGPRGPVVLALPLSRVTDGLAHRLKGVLANHPGSTEVHVRLTQPGRDVTMRLDETLRVTASPELFSELKALLGPAAIAG</sequence>
<dbReference type="Gene3D" id="2.170.16.10">
    <property type="entry name" value="Hedgehog/Intein (Hint) domain"/>
    <property type="match status" value="2"/>
</dbReference>
<evidence type="ECO:0000256" key="7">
    <source>
        <dbReference type="ARBA" id="ARBA00022705"/>
    </source>
</evidence>
<dbReference type="CDD" id="cd04485">
    <property type="entry name" value="DnaE_OBF"/>
    <property type="match status" value="1"/>
</dbReference>
<comment type="similarity">
    <text evidence="2">Belongs to the DNA polymerase type-C family. DnaE subfamily.</text>
</comment>
<dbReference type="PANTHER" id="PTHR32294">
    <property type="entry name" value="DNA POLYMERASE III SUBUNIT ALPHA"/>
    <property type="match status" value="1"/>
</dbReference>
<dbReference type="InterPro" id="IPR036844">
    <property type="entry name" value="Hint_dom_sf"/>
</dbReference>
<dbReference type="NCBIfam" id="TIGR01445">
    <property type="entry name" value="intein_Nterm"/>
    <property type="match status" value="1"/>
</dbReference>
<dbReference type="InterPro" id="IPR004042">
    <property type="entry name" value="Intein_endonuc_central"/>
</dbReference>
<dbReference type="GO" id="GO:0003887">
    <property type="term" value="F:DNA-directed DNA polymerase activity"/>
    <property type="evidence" value="ECO:0007669"/>
    <property type="project" value="UniProtKB-KW"/>
</dbReference>
<dbReference type="Pfam" id="PF01336">
    <property type="entry name" value="tRNA_anti-codon"/>
    <property type="match status" value="1"/>
</dbReference>
<gene>
    <name evidence="13" type="ORF">GCM10011366_10670</name>
</gene>
<dbReference type="GO" id="GO:0003676">
    <property type="term" value="F:nucleic acid binding"/>
    <property type="evidence" value="ECO:0007669"/>
    <property type="project" value="InterPro"/>
</dbReference>
<dbReference type="InterPro" id="IPR030934">
    <property type="entry name" value="Intein_C"/>
</dbReference>
<dbReference type="RefSeq" id="WP_188428510.1">
    <property type="nucleotide sequence ID" value="NZ_BAABKH010000005.1"/>
</dbReference>
<dbReference type="NCBIfam" id="TIGR01443">
    <property type="entry name" value="intein_Cterm"/>
    <property type="match status" value="1"/>
</dbReference>
<dbReference type="CDD" id="cd00081">
    <property type="entry name" value="Hint"/>
    <property type="match status" value="2"/>
</dbReference>
<evidence type="ECO:0000256" key="3">
    <source>
        <dbReference type="ARBA" id="ARBA00012417"/>
    </source>
</evidence>
<dbReference type="InterPro" id="IPR004860">
    <property type="entry name" value="LAGLIDADG_dom"/>
</dbReference>
<dbReference type="PRINTS" id="PR00379">
    <property type="entry name" value="INTEIN"/>
</dbReference>
<dbReference type="PROSITE" id="PS50817">
    <property type="entry name" value="INTEIN_N_TER"/>
    <property type="match status" value="1"/>
</dbReference>
<dbReference type="InterPro" id="IPR003586">
    <property type="entry name" value="Hint_dom_C"/>
</dbReference>
<evidence type="ECO:0000256" key="2">
    <source>
        <dbReference type="ARBA" id="ARBA00009496"/>
    </source>
</evidence>
<dbReference type="InterPro" id="IPR006142">
    <property type="entry name" value="INTEIN"/>
</dbReference>
<dbReference type="GO" id="GO:0006260">
    <property type="term" value="P:DNA replication"/>
    <property type="evidence" value="ECO:0007669"/>
    <property type="project" value="UniProtKB-KW"/>
</dbReference>
<dbReference type="InterPro" id="IPR016195">
    <property type="entry name" value="Pol/histidinol_Pase-like"/>
</dbReference>
<evidence type="ECO:0000313" key="13">
    <source>
        <dbReference type="EMBL" id="GGF44819.1"/>
    </source>
</evidence>
<evidence type="ECO:0000259" key="12">
    <source>
        <dbReference type="PROSITE" id="PS50819"/>
    </source>
</evidence>
<reference evidence="13" key="2">
    <citation type="submission" date="2020-09" db="EMBL/GenBank/DDBJ databases">
        <authorList>
            <person name="Sun Q."/>
            <person name="Zhou Y."/>
        </authorList>
    </citation>
    <scope>NUCLEOTIDE SEQUENCE</scope>
    <source>
        <strain evidence="13">CGMCC 1.12160</strain>
    </source>
</reference>
<dbReference type="EMBL" id="BMEM01000001">
    <property type="protein sequence ID" value="GGF44819.1"/>
    <property type="molecule type" value="Genomic_DNA"/>
</dbReference>
<protein>
    <recommendedName>
        <fullName evidence="4">DNA polymerase III subunit alpha</fullName>
        <ecNumber evidence="3">2.7.7.7</ecNumber>
    </recommendedName>
</protein>
<evidence type="ECO:0000256" key="9">
    <source>
        <dbReference type="ARBA" id="ARBA00022932"/>
    </source>
</evidence>
<evidence type="ECO:0000256" key="10">
    <source>
        <dbReference type="ARBA" id="ARBA00023000"/>
    </source>
</evidence>
<comment type="subcellular location">
    <subcellularLocation>
        <location evidence="1">Cytoplasm</location>
    </subcellularLocation>
</comment>
<dbReference type="InterPro" id="IPR027434">
    <property type="entry name" value="Homing_endonucl"/>
</dbReference>
<comment type="caution">
    <text evidence="13">The sequence shown here is derived from an EMBL/GenBank/DDBJ whole genome shotgun (WGS) entry which is preliminary data.</text>
</comment>
<dbReference type="PROSITE" id="PS50819">
    <property type="entry name" value="INTEIN_ENDONUCLEASE"/>
    <property type="match status" value="1"/>
</dbReference>
<dbReference type="GO" id="GO:0016539">
    <property type="term" value="P:intein-mediated protein splicing"/>
    <property type="evidence" value="ECO:0007669"/>
    <property type="project" value="InterPro"/>
</dbReference>
<keyword evidence="9" id="KW-0239">DNA-directed DNA polymerase</keyword>
<evidence type="ECO:0000256" key="11">
    <source>
        <dbReference type="ARBA" id="ARBA00049244"/>
    </source>
</evidence>
<dbReference type="GO" id="GO:0005737">
    <property type="term" value="C:cytoplasm"/>
    <property type="evidence" value="ECO:0007669"/>
    <property type="project" value="UniProtKB-SubCell"/>
</dbReference>
<dbReference type="InterPro" id="IPR029460">
    <property type="entry name" value="DNAPol_HHH"/>
</dbReference>
<dbReference type="Pfam" id="PF14890">
    <property type="entry name" value="Intein_splicing"/>
    <property type="match status" value="1"/>
</dbReference>
<proteinExistence type="inferred from homology"/>
<dbReference type="GO" id="GO:0004519">
    <property type="term" value="F:endonuclease activity"/>
    <property type="evidence" value="ECO:0007669"/>
    <property type="project" value="InterPro"/>
</dbReference>
<dbReference type="InterPro" id="IPR041931">
    <property type="entry name" value="DNA_pol3_alpha_thumb_dom"/>
</dbReference>
<evidence type="ECO:0000256" key="8">
    <source>
        <dbReference type="ARBA" id="ARBA00022813"/>
    </source>
</evidence>
<dbReference type="Pfam" id="PF02811">
    <property type="entry name" value="PHP"/>
    <property type="match status" value="1"/>
</dbReference>
<dbReference type="Gene3D" id="1.10.150.870">
    <property type="match status" value="1"/>
</dbReference>
<dbReference type="Gene3D" id="3.20.20.140">
    <property type="entry name" value="Metal-dependent hydrolases"/>
    <property type="match status" value="1"/>
</dbReference>
<keyword evidence="7" id="KW-0235">DNA replication</keyword>
<evidence type="ECO:0000256" key="1">
    <source>
        <dbReference type="ARBA" id="ARBA00004496"/>
    </source>
</evidence>
<dbReference type="PANTHER" id="PTHR32294:SF0">
    <property type="entry name" value="DNA POLYMERASE III SUBUNIT ALPHA"/>
    <property type="match status" value="1"/>
</dbReference>
<dbReference type="SUPFAM" id="SSF51294">
    <property type="entry name" value="Hedgehog/intein (Hint) domain"/>
    <property type="match status" value="1"/>
</dbReference>
<dbReference type="InterPro" id="IPR040982">
    <property type="entry name" value="DNA_pol3_finger"/>
</dbReference>
<evidence type="ECO:0000256" key="5">
    <source>
        <dbReference type="ARBA" id="ARBA00022679"/>
    </source>
</evidence>
<dbReference type="Proteomes" id="UP000605670">
    <property type="component" value="Unassembled WGS sequence"/>
</dbReference>
<dbReference type="SMART" id="SM00305">
    <property type="entry name" value="HintC"/>
    <property type="match status" value="1"/>
</dbReference>
<dbReference type="SUPFAM" id="SSF89550">
    <property type="entry name" value="PHP domain-like"/>
    <property type="match status" value="1"/>
</dbReference>
<keyword evidence="6" id="KW-0548">Nucleotidyltransferase</keyword>
<dbReference type="Pfam" id="PF14579">
    <property type="entry name" value="HHH_6"/>
    <property type="match status" value="1"/>
</dbReference>
<keyword evidence="14" id="KW-1185">Reference proteome</keyword>
<comment type="catalytic activity">
    <reaction evidence="11">
        <text>DNA(n) + a 2'-deoxyribonucleoside 5'-triphosphate = DNA(n+1) + diphosphate</text>
        <dbReference type="Rhea" id="RHEA:22508"/>
        <dbReference type="Rhea" id="RHEA-COMP:17339"/>
        <dbReference type="Rhea" id="RHEA-COMP:17340"/>
        <dbReference type="ChEBI" id="CHEBI:33019"/>
        <dbReference type="ChEBI" id="CHEBI:61560"/>
        <dbReference type="ChEBI" id="CHEBI:173112"/>
        <dbReference type="EC" id="2.7.7.7"/>
    </reaction>
</comment>
<organism evidence="13 14">
    <name type="scientific">Ornithinimicrobium tianjinense</name>
    <dbReference type="NCBI Taxonomy" id="1195761"/>
    <lineage>
        <taxon>Bacteria</taxon>
        <taxon>Bacillati</taxon>
        <taxon>Actinomycetota</taxon>
        <taxon>Actinomycetes</taxon>
        <taxon>Micrococcales</taxon>
        <taxon>Ornithinimicrobiaceae</taxon>
        <taxon>Ornithinimicrobium</taxon>
    </lineage>
</organism>